<reference evidence="1 2" key="1">
    <citation type="journal article" date="2006" name="J. Bacteriol.">
        <title>Complete genome sequence of the dehalorespiring bacterium Desulfitobacterium hafniense Y51 and comparison with Dehalococcoides ethenogenes 195.</title>
        <authorList>
            <person name="Nonaka H."/>
            <person name="Keresztes G."/>
            <person name="Shinoda Y."/>
            <person name="Ikenaga Y."/>
            <person name="Abe M."/>
            <person name="Naito K."/>
            <person name="Inatomi K."/>
            <person name="Furukawa K."/>
            <person name="Inui M."/>
            <person name="Yukawa H."/>
        </authorList>
    </citation>
    <scope>NUCLEOTIDE SEQUENCE [LARGE SCALE GENOMIC DNA]</scope>
    <source>
        <strain evidence="1 2">Y51</strain>
    </source>
</reference>
<gene>
    <name evidence="1" type="ordered locus">DSY3946</name>
</gene>
<name>Q24QF7_DESHY</name>
<dbReference type="AlphaFoldDB" id="Q24QF7"/>
<accession>Q24QF7</accession>
<evidence type="ECO:0000313" key="2">
    <source>
        <dbReference type="Proteomes" id="UP000001946"/>
    </source>
</evidence>
<dbReference type="EMBL" id="AP008230">
    <property type="protein sequence ID" value="BAE85735.1"/>
    <property type="molecule type" value="Genomic_DNA"/>
</dbReference>
<organism evidence="1 2">
    <name type="scientific">Desulfitobacterium hafniense (strain Y51)</name>
    <dbReference type="NCBI Taxonomy" id="138119"/>
    <lineage>
        <taxon>Bacteria</taxon>
        <taxon>Bacillati</taxon>
        <taxon>Bacillota</taxon>
        <taxon>Clostridia</taxon>
        <taxon>Eubacteriales</taxon>
        <taxon>Desulfitobacteriaceae</taxon>
        <taxon>Desulfitobacterium</taxon>
    </lineage>
</organism>
<sequence>MLFCRARLLNTLARLPSLHLFLRLLLLESQSRYDLLWFLSHFPPHAQQNHLFSVTAMDVILLLLFFQPLFHSPCKNHLYLFTSY</sequence>
<keyword evidence="2" id="KW-1185">Reference proteome</keyword>
<dbReference type="Proteomes" id="UP000001946">
    <property type="component" value="Chromosome"/>
</dbReference>
<proteinExistence type="predicted"/>
<dbReference type="HOGENOM" id="CLU_2522149_0_0_9"/>
<evidence type="ECO:0000313" key="1">
    <source>
        <dbReference type="EMBL" id="BAE85735.1"/>
    </source>
</evidence>
<dbReference type="KEGG" id="dsy:DSY3946"/>
<protein>
    <submittedName>
        <fullName evidence="1">Uncharacterized protein</fullName>
    </submittedName>
</protein>